<dbReference type="AlphaFoldDB" id="A0A501X0T2"/>
<feature type="domain" description="POTRA" evidence="10">
    <location>
        <begin position="103"/>
        <end position="180"/>
    </location>
</feature>
<comment type="subcellular location">
    <subcellularLocation>
        <location evidence="8">Cell outer membrane</location>
    </subcellularLocation>
    <subcellularLocation>
        <location evidence="1">Membrane</location>
    </subcellularLocation>
</comment>
<feature type="chain" id="PRO_5021521034" description="Outer membrane protein assembly factor BamA" evidence="8">
    <location>
        <begin position="32"/>
        <end position="779"/>
    </location>
</feature>
<dbReference type="GO" id="GO:0051205">
    <property type="term" value="P:protein insertion into membrane"/>
    <property type="evidence" value="ECO:0007669"/>
    <property type="project" value="UniProtKB-UniRule"/>
</dbReference>
<evidence type="ECO:0000313" key="12">
    <source>
        <dbReference type="Proteomes" id="UP000319255"/>
    </source>
</evidence>
<evidence type="ECO:0000256" key="4">
    <source>
        <dbReference type="ARBA" id="ARBA00022729"/>
    </source>
</evidence>
<dbReference type="InterPro" id="IPR023707">
    <property type="entry name" value="OM_assembly_BamA"/>
</dbReference>
<proteinExistence type="inferred from homology"/>
<name>A0A501X0T2_9RHOB</name>
<keyword evidence="7 8" id="KW-0998">Cell outer membrane</keyword>
<organism evidence="11 12">
    <name type="scientific">Amaricoccus solimangrovi</name>
    <dbReference type="NCBI Taxonomy" id="2589815"/>
    <lineage>
        <taxon>Bacteria</taxon>
        <taxon>Pseudomonadati</taxon>
        <taxon>Pseudomonadota</taxon>
        <taxon>Alphaproteobacteria</taxon>
        <taxon>Rhodobacterales</taxon>
        <taxon>Paracoccaceae</taxon>
        <taxon>Amaricoccus</taxon>
    </lineage>
</organism>
<evidence type="ECO:0000313" key="11">
    <source>
        <dbReference type="EMBL" id="TPE53561.1"/>
    </source>
</evidence>
<evidence type="ECO:0000256" key="8">
    <source>
        <dbReference type="HAMAP-Rule" id="MF_01430"/>
    </source>
</evidence>
<evidence type="ECO:0000259" key="10">
    <source>
        <dbReference type="PROSITE" id="PS51779"/>
    </source>
</evidence>
<evidence type="ECO:0000256" key="5">
    <source>
        <dbReference type="ARBA" id="ARBA00022737"/>
    </source>
</evidence>
<evidence type="ECO:0000256" key="7">
    <source>
        <dbReference type="ARBA" id="ARBA00023237"/>
    </source>
</evidence>
<evidence type="ECO:0000256" key="9">
    <source>
        <dbReference type="NCBIfam" id="TIGR03303"/>
    </source>
</evidence>
<dbReference type="InterPro" id="IPR034746">
    <property type="entry name" value="POTRA"/>
</dbReference>
<dbReference type="InterPro" id="IPR039910">
    <property type="entry name" value="D15-like"/>
</dbReference>
<evidence type="ECO:0000256" key="1">
    <source>
        <dbReference type="ARBA" id="ARBA00004370"/>
    </source>
</evidence>
<dbReference type="EMBL" id="VFRP01000001">
    <property type="protein sequence ID" value="TPE53561.1"/>
    <property type="molecule type" value="Genomic_DNA"/>
</dbReference>
<accession>A0A501X0T2</accession>
<dbReference type="Gene3D" id="2.40.160.50">
    <property type="entry name" value="membrane protein fhac: a member of the omp85/tpsb transporter family"/>
    <property type="match status" value="1"/>
</dbReference>
<dbReference type="PROSITE" id="PS51779">
    <property type="entry name" value="POTRA"/>
    <property type="match status" value="3"/>
</dbReference>
<keyword evidence="3 8" id="KW-0812">Transmembrane</keyword>
<comment type="similarity">
    <text evidence="8">Belongs to the BamA family.</text>
</comment>
<dbReference type="PANTHER" id="PTHR12815:SF23">
    <property type="entry name" value="OUTER MEMBRANE PROTEIN ASSEMBLY FACTOR BAMA"/>
    <property type="match status" value="1"/>
</dbReference>
<evidence type="ECO:0000256" key="2">
    <source>
        <dbReference type="ARBA" id="ARBA00022452"/>
    </source>
</evidence>
<dbReference type="HAMAP" id="MF_01430">
    <property type="entry name" value="OM_assembly_BamA"/>
    <property type="match status" value="1"/>
</dbReference>
<dbReference type="InterPro" id="IPR010827">
    <property type="entry name" value="BamA/TamA_POTRA"/>
</dbReference>
<comment type="subunit">
    <text evidence="8">Part of the Bam complex.</text>
</comment>
<reference evidence="11 12" key="1">
    <citation type="submission" date="2019-06" db="EMBL/GenBank/DDBJ databases">
        <title>A novel bacterium of genus Amaricoccus, isolated from marine sediment.</title>
        <authorList>
            <person name="Huang H."/>
            <person name="Mo K."/>
            <person name="Hu Y."/>
        </authorList>
    </citation>
    <scope>NUCLEOTIDE SEQUENCE [LARGE SCALE GENOMIC DNA]</scope>
    <source>
        <strain evidence="11 12">HB172011</strain>
    </source>
</reference>
<sequence precursor="true">MRQRRWMRAIPRVFFMVALLLALVSPFAGQAQGVVTFSRIDVAGNQRIEADTIRSYAGIESGQPVTPEDLNLAVRRLYDSGLFENVDVMPEAGRLVITVTENPTINQIAFEGNSSIKDEVLLQAIHLRPRLAYSVAAAEQDAQAIIDAYRQAGRYAAQVNPVIIRQSDNRVDLVFEVFEGRVTQIQRINIVGNEVYSDRALRRVLESGQANWLSFLFGNVSYDQDRLEVDKERLRQFYLERGYVDFQVDSASAELLRERNGFFLNFTVTEGPRYDFGKMSVSSSAPGLNAQDFQPLLAPVVGGGVYNIKLVNRVIDRMTYQAGQQGYAFVEIRPQVTKNEQTHTVDINFQLVEGNRVFVERIDITGNTRTLDRVIRRQFDVVEGDAFNSREIRAAEDRIRGLGYFKTSSVQVRPGSTPQQALVHVQVEEQPTGSLNLGGAFSSSEGLTAQVSIVERNFLGRGQTVSGAISASTQNQNIEFGFTEPALFDRDLLAGFNLYFRETDYNEQTFQTSTYGFEPRIGFPVSENGRLTLRYRISRDDIYEVADDTSLVIINEQGAEWMSAVGATYSYDRRNSVVDPTAGFILTLSEDLAGLGGDVQQTKTRGTARAYTSYFEEALVLSAELEGGMIYSQDGTRITERFNSGGDSFRGFARNGIGPRDKCDIGECLAPQQDLSVDEALGGNFYSVLRLDASFPLGLPEQYGIYGGVFSDWGSLWGLDDVDGSMGTVDDGFHMRGSVGVSIFVDTAFAPLRFNYAIPIEREPYDEVERFRFTLQTRF</sequence>
<dbReference type="GO" id="GO:0043165">
    <property type="term" value="P:Gram-negative-bacterium-type cell outer membrane assembly"/>
    <property type="evidence" value="ECO:0007669"/>
    <property type="project" value="UniProtKB-UniRule"/>
</dbReference>
<keyword evidence="2 8" id="KW-1134">Transmembrane beta strand</keyword>
<dbReference type="PANTHER" id="PTHR12815">
    <property type="entry name" value="SORTING AND ASSEMBLY MACHINERY SAMM50 PROTEIN FAMILY MEMBER"/>
    <property type="match status" value="1"/>
</dbReference>
<keyword evidence="5 8" id="KW-0677">Repeat</keyword>
<protein>
    <recommendedName>
        <fullName evidence="8 9">Outer membrane protein assembly factor BamA</fullName>
    </recommendedName>
</protein>
<dbReference type="InterPro" id="IPR000184">
    <property type="entry name" value="Bac_surfAg_D15"/>
</dbReference>
<dbReference type="Gene3D" id="3.10.20.310">
    <property type="entry name" value="membrane protein fhac"/>
    <property type="match status" value="5"/>
</dbReference>
<feature type="signal peptide" evidence="8">
    <location>
        <begin position="1"/>
        <end position="31"/>
    </location>
</feature>
<gene>
    <name evidence="8 11" type="primary">bamA</name>
    <name evidence="11" type="ORF">FJM51_00475</name>
</gene>
<dbReference type="GO" id="GO:0009279">
    <property type="term" value="C:cell outer membrane"/>
    <property type="evidence" value="ECO:0007669"/>
    <property type="project" value="UniProtKB-SubCell"/>
</dbReference>
<evidence type="ECO:0000256" key="6">
    <source>
        <dbReference type="ARBA" id="ARBA00023136"/>
    </source>
</evidence>
<dbReference type="Pfam" id="PF01103">
    <property type="entry name" value="Omp85"/>
    <property type="match status" value="1"/>
</dbReference>
<dbReference type="Proteomes" id="UP000319255">
    <property type="component" value="Unassembled WGS sequence"/>
</dbReference>
<dbReference type="PIRSF" id="PIRSF006076">
    <property type="entry name" value="OM_assembly_OMP85"/>
    <property type="match status" value="1"/>
</dbReference>
<evidence type="ECO:0000256" key="3">
    <source>
        <dbReference type="ARBA" id="ARBA00022692"/>
    </source>
</evidence>
<keyword evidence="6 8" id="KW-0472">Membrane</keyword>
<keyword evidence="12" id="KW-1185">Reference proteome</keyword>
<dbReference type="OrthoDB" id="9803054at2"/>
<comment type="function">
    <text evidence="8">Part of the outer membrane protein assembly complex, which is involved in assembly and insertion of beta-barrel proteins into the outer membrane.</text>
</comment>
<dbReference type="NCBIfam" id="TIGR03303">
    <property type="entry name" value="OM_YaeT"/>
    <property type="match status" value="1"/>
</dbReference>
<feature type="domain" description="POTRA" evidence="10">
    <location>
        <begin position="35"/>
        <end position="102"/>
    </location>
</feature>
<comment type="caution">
    <text evidence="11">The sequence shown here is derived from an EMBL/GenBank/DDBJ whole genome shotgun (WGS) entry which is preliminary data.</text>
</comment>
<dbReference type="Pfam" id="PF07244">
    <property type="entry name" value="POTRA"/>
    <property type="match status" value="5"/>
</dbReference>
<keyword evidence="4 8" id="KW-0732">Signal</keyword>
<feature type="domain" description="POTRA" evidence="10">
    <location>
        <begin position="357"/>
        <end position="430"/>
    </location>
</feature>